<dbReference type="Proteomes" id="UP000245624">
    <property type="component" value="Unassembled WGS sequence"/>
</dbReference>
<evidence type="ECO:0000313" key="3">
    <source>
        <dbReference type="EMBL" id="PWU68540.1"/>
    </source>
</evidence>
<keyword evidence="2" id="KW-0472">Membrane</keyword>
<evidence type="ECO:0000256" key="1">
    <source>
        <dbReference type="SAM" id="MobiDB-lite"/>
    </source>
</evidence>
<feature type="compositionally biased region" description="Polar residues" evidence="1">
    <location>
        <begin position="78"/>
        <end position="99"/>
    </location>
</feature>
<dbReference type="AlphaFoldDB" id="A0A317L0G0"/>
<gene>
    <name evidence="3" type="ORF">DLJ74_08870</name>
</gene>
<organism evidence="3 4">
    <name type="scientific">Gracilibacillus dipsosauri</name>
    <dbReference type="NCBI Taxonomy" id="178340"/>
    <lineage>
        <taxon>Bacteria</taxon>
        <taxon>Bacillati</taxon>
        <taxon>Bacillota</taxon>
        <taxon>Bacilli</taxon>
        <taxon>Bacillales</taxon>
        <taxon>Bacillaceae</taxon>
        <taxon>Gracilibacillus</taxon>
    </lineage>
</organism>
<comment type="caution">
    <text evidence="3">The sequence shown here is derived from an EMBL/GenBank/DDBJ whole genome shotgun (WGS) entry which is preliminary data.</text>
</comment>
<feature type="transmembrane region" description="Helical" evidence="2">
    <location>
        <begin position="32"/>
        <end position="55"/>
    </location>
</feature>
<keyword evidence="2" id="KW-0812">Transmembrane</keyword>
<protein>
    <submittedName>
        <fullName evidence="3">Uncharacterized protein</fullName>
    </submittedName>
</protein>
<evidence type="ECO:0000256" key="2">
    <source>
        <dbReference type="SAM" id="Phobius"/>
    </source>
</evidence>
<dbReference type="EMBL" id="QGTD01000008">
    <property type="protein sequence ID" value="PWU68540.1"/>
    <property type="molecule type" value="Genomic_DNA"/>
</dbReference>
<keyword evidence="4" id="KW-1185">Reference proteome</keyword>
<feature type="region of interest" description="Disordered" evidence="1">
    <location>
        <begin position="78"/>
        <end position="129"/>
    </location>
</feature>
<accession>A0A317L0G0</accession>
<keyword evidence="2" id="KW-1133">Transmembrane helix</keyword>
<name>A0A317L0G0_9BACI</name>
<proteinExistence type="predicted"/>
<dbReference type="InterPro" id="IPR048110">
    <property type="entry name" value="SA1362/YqhP-like"/>
</dbReference>
<sequence>MSRNWSTWLVYLFIGLAAIGFTVTLFTDTFGLIRSLLFSLIIGAIIFGAFYFLFLRKRSTNELKKYRKAVKQSKQKYKTNFTRKSSTATKPKPTFTANKSPLKHRKNAPHLRVIEGNANNKKRKNRASL</sequence>
<dbReference type="NCBIfam" id="NF041554">
    <property type="entry name" value="SA1362_fam"/>
    <property type="match status" value="1"/>
</dbReference>
<feature type="compositionally biased region" description="Basic residues" evidence="1">
    <location>
        <begin position="120"/>
        <end position="129"/>
    </location>
</feature>
<feature type="transmembrane region" description="Helical" evidence="2">
    <location>
        <begin position="7"/>
        <end position="26"/>
    </location>
</feature>
<reference evidence="3 4" key="1">
    <citation type="submission" date="2018-05" db="EMBL/GenBank/DDBJ databases">
        <title>Genomic analysis of Gracilibacillus dipsosauri DD1 reveals novel features of a salt-tolerant amylase.</title>
        <authorList>
            <person name="Deutch C.E."/>
            <person name="Yang S."/>
        </authorList>
    </citation>
    <scope>NUCLEOTIDE SEQUENCE [LARGE SCALE GENOMIC DNA]</scope>
    <source>
        <strain evidence="3 4">DD1</strain>
    </source>
</reference>
<dbReference type="OrthoDB" id="2974227at2"/>
<evidence type="ECO:0000313" key="4">
    <source>
        <dbReference type="Proteomes" id="UP000245624"/>
    </source>
</evidence>
<dbReference type="RefSeq" id="WP_054859299.1">
    <property type="nucleotide sequence ID" value="NZ_JAJUIE010000002.1"/>
</dbReference>